<evidence type="ECO:0000256" key="1">
    <source>
        <dbReference type="SAM" id="MobiDB-lite"/>
    </source>
</evidence>
<dbReference type="Proteomes" id="UP000015106">
    <property type="component" value="Chromosome 2"/>
</dbReference>
<feature type="region of interest" description="Disordered" evidence="1">
    <location>
        <begin position="192"/>
        <end position="219"/>
    </location>
</feature>
<evidence type="ECO:0000313" key="3">
    <source>
        <dbReference type="EnsemblPlants" id="TuG1812G0600002440.01.T01"/>
    </source>
</evidence>
<keyword evidence="4" id="KW-1185">Reference proteome</keyword>
<name>A0A8R7US98_TRIUA</name>
<evidence type="ECO:0000313" key="4">
    <source>
        <dbReference type="Proteomes" id="UP000015106"/>
    </source>
</evidence>
<dbReference type="InterPro" id="IPR027443">
    <property type="entry name" value="IPNS-like_sf"/>
</dbReference>
<feature type="region of interest" description="Disordered" evidence="1">
    <location>
        <begin position="133"/>
        <end position="178"/>
    </location>
</feature>
<dbReference type="PANTHER" id="PTHR47990">
    <property type="entry name" value="2-OXOGLUTARATE (2OG) AND FE(II)-DEPENDENT OXYGENASE SUPERFAMILY PROTEIN-RELATED"/>
    <property type="match status" value="1"/>
</dbReference>
<feature type="compositionally biased region" description="Low complexity" evidence="1">
    <location>
        <begin position="149"/>
        <end position="162"/>
    </location>
</feature>
<evidence type="ECO:0000259" key="2">
    <source>
        <dbReference type="Pfam" id="PF03171"/>
    </source>
</evidence>
<dbReference type="Gene3D" id="2.60.120.330">
    <property type="entry name" value="B-lactam Antibiotic, Isopenicillin N Synthase, Chain"/>
    <property type="match status" value="1"/>
</dbReference>
<dbReference type="Gramene" id="TuG1812G0600002440.01.T01">
    <property type="protein sequence ID" value="TuG1812G0600002440.01.T01"/>
    <property type="gene ID" value="TuG1812G0600002440.01"/>
</dbReference>
<dbReference type="AlphaFoldDB" id="A0A8R7US98"/>
<sequence length="255" mass="27327">MPSSATPTSSPAAATSRRAPTNPLYEAFGLYDAASPADVDAFCASLHAPPHIRETIRRYAEKTHELIVDVAAKLAVSLGLEEPEADRMFQDWPCRFRINRYNYTPDTVGETGVQVHTDSGFLTVLHEDDRVGGLEVADPGTGEFAPVDPSQAPSSSTSATSPRVGVEQRGAAQREAPRAVCGGGAAGLHRALLAGAQGRRGPRAGRLRRRRQPPPLQDFRLRRLPPAPAVHRGACRRGPGAVGRVIHQLNSIRAL</sequence>
<reference evidence="4" key="1">
    <citation type="journal article" date="2013" name="Nature">
        <title>Draft genome of the wheat A-genome progenitor Triticum urartu.</title>
        <authorList>
            <person name="Ling H.Q."/>
            <person name="Zhao S."/>
            <person name="Liu D."/>
            <person name="Wang J."/>
            <person name="Sun H."/>
            <person name="Zhang C."/>
            <person name="Fan H."/>
            <person name="Li D."/>
            <person name="Dong L."/>
            <person name="Tao Y."/>
            <person name="Gao C."/>
            <person name="Wu H."/>
            <person name="Li Y."/>
            <person name="Cui Y."/>
            <person name="Guo X."/>
            <person name="Zheng S."/>
            <person name="Wang B."/>
            <person name="Yu K."/>
            <person name="Liang Q."/>
            <person name="Yang W."/>
            <person name="Lou X."/>
            <person name="Chen J."/>
            <person name="Feng M."/>
            <person name="Jian J."/>
            <person name="Zhang X."/>
            <person name="Luo G."/>
            <person name="Jiang Y."/>
            <person name="Liu J."/>
            <person name="Wang Z."/>
            <person name="Sha Y."/>
            <person name="Zhang B."/>
            <person name="Wu H."/>
            <person name="Tang D."/>
            <person name="Shen Q."/>
            <person name="Xue P."/>
            <person name="Zou S."/>
            <person name="Wang X."/>
            <person name="Liu X."/>
            <person name="Wang F."/>
            <person name="Yang Y."/>
            <person name="An X."/>
            <person name="Dong Z."/>
            <person name="Zhang K."/>
            <person name="Zhang X."/>
            <person name="Luo M.C."/>
            <person name="Dvorak J."/>
            <person name="Tong Y."/>
            <person name="Wang J."/>
            <person name="Yang H."/>
            <person name="Li Z."/>
            <person name="Wang D."/>
            <person name="Zhang A."/>
            <person name="Wang J."/>
        </authorList>
    </citation>
    <scope>NUCLEOTIDE SEQUENCE</scope>
    <source>
        <strain evidence="4">cv. G1812</strain>
    </source>
</reference>
<dbReference type="Pfam" id="PF03171">
    <property type="entry name" value="2OG-FeII_Oxy"/>
    <property type="match status" value="1"/>
</dbReference>
<protein>
    <recommendedName>
        <fullName evidence="2">Isopenicillin N synthase-like Fe(2+) 2OG dioxygenase domain-containing protein</fullName>
    </recommendedName>
</protein>
<dbReference type="SUPFAM" id="SSF51197">
    <property type="entry name" value="Clavaminate synthase-like"/>
    <property type="match status" value="1"/>
</dbReference>
<organism evidence="3 4">
    <name type="scientific">Triticum urartu</name>
    <name type="common">Red wild einkorn</name>
    <name type="synonym">Crithodium urartu</name>
    <dbReference type="NCBI Taxonomy" id="4572"/>
    <lineage>
        <taxon>Eukaryota</taxon>
        <taxon>Viridiplantae</taxon>
        <taxon>Streptophyta</taxon>
        <taxon>Embryophyta</taxon>
        <taxon>Tracheophyta</taxon>
        <taxon>Spermatophyta</taxon>
        <taxon>Magnoliopsida</taxon>
        <taxon>Liliopsida</taxon>
        <taxon>Poales</taxon>
        <taxon>Poaceae</taxon>
        <taxon>BOP clade</taxon>
        <taxon>Pooideae</taxon>
        <taxon>Triticodae</taxon>
        <taxon>Triticeae</taxon>
        <taxon>Triticinae</taxon>
        <taxon>Triticum</taxon>
    </lineage>
</organism>
<accession>A0A8R7US98</accession>
<reference evidence="3" key="3">
    <citation type="submission" date="2022-06" db="UniProtKB">
        <authorList>
            <consortium name="EnsemblPlants"/>
        </authorList>
    </citation>
    <scope>IDENTIFICATION</scope>
</reference>
<reference evidence="3" key="2">
    <citation type="submission" date="2018-03" db="EMBL/GenBank/DDBJ databases">
        <title>The Triticum urartu genome reveals the dynamic nature of wheat genome evolution.</title>
        <authorList>
            <person name="Ling H."/>
            <person name="Ma B."/>
            <person name="Shi X."/>
            <person name="Liu H."/>
            <person name="Dong L."/>
            <person name="Sun H."/>
            <person name="Cao Y."/>
            <person name="Gao Q."/>
            <person name="Zheng S."/>
            <person name="Li Y."/>
            <person name="Yu Y."/>
            <person name="Du H."/>
            <person name="Qi M."/>
            <person name="Li Y."/>
            <person name="Yu H."/>
            <person name="Cui Y."/>
            <person name="Wang N."/>
            <person name="Chen C."/>
            <person name="Wu H."/>
            <person name="Zhao Y."/>
            <person name="Zhang J."/>
            <person name="Li Y."/>
            <person name="Zhou W."/>
            <person name="Zhang B."/>
            <person name="Hu W."/>
            <person name="Eijk M."/>
            <person name="Tang J."/>
            <person name="Witsenboer H."/>
            <person name="Zhao S."/>
            <person name="Li Z."/>
            <person name="Zhang A."/>
            <person name="Wang D."/>
            <person name="Liang C."/>
        </authorList>
    </citation>
    <scope>NUCLEOTIDE SEQUENCE [LARGE SCALE GENOMIC DNA]</scope>
    <source>
        <strain evidence="3">cv. G1812</strain>
    </source>
</reference>
<dbReference type="EnsemblPlants" id="TuG1812G0600002440.01.T01">
    <property type="protein sequence ID" value="TuG1812G0600002440.01.T01"/>
    <property type="gene ID" value="TuG1812G0600002440.01"/>
</dbReference>
<proteinExistence type="predicted"/>
<feature type="compositionally biased region" description="Basic residues" evidence="1">
    <location>
        <begin position="200"/>
        <end position="212"/>
    </location>
</feature>
<dbReference type="InterPro" id="IPR044861">
    <property type="entry name" value="IPNS-like_FE2OG_OXY"/>
</dbReference>
<dbReference type="InterPro" id="IPR050231">
    <property type="entry name" value="Iron_ascorbate_oxido_reductase"/>
</dbReference>
<feature type="domain" description="Isopenicillin N synthase-like Fe(2+) 2OG dioxygenase" evidence="2">
    <location>
        <begin position="96"/>
        <end position="151"/>
    </location>
</feature>